<dbReference type="AlphaFoldDB" id="A0A2Z4JE90"/>
<evidence type="ECO:0000313" key="9">
    <source>
        <dbReference type="EMBL" id="AWW43425.1"/>
    </source>
</evidence>
<evidence type="ECO:0000313" key="10">
    <source>
        <dbReference type="Proteomes" id="UP000249616"/>
    </source>
</evidence>
<evidence type="ECO:0000256" key="2">
    <source>
        <dbReference type="ARBA" id="ARBA00022448"/>
    </source>
</evidence>
<name>A0A2Z4JE90_9ACTN</name>
<evidence type="ECO:0000256" key="7">
    <source>
        <dbReference type="SAM" id="MobiDB-lite"/>
    </source>
</evidence>
<dbReference type="InterPro" id="IPR022357">
    <property type="entry name" value="MIP_CS"/>
</dbReference>
<keyword evidence="4 8" id="KW-1133">Transmembrane helix</keyword>
<evidence type="ECO:0000256" key="4">
    <source>
        <dbReference type="ARBA" id="ARBA00022989"/>
    </source>
</evidence>
<dbReference type="InterPro" id="IPR000425">
    <property type="entry name" value="MIP"/>
</dbReference>
<dbReference type="Proteomes" id="UP000249616">
    <property type="component" value="Plasmid unnamed1"/>
</dbReference>
<evidence type="ECO:0008006" key="11">
    <source>
        <dbReference type="Google" id="ProtNLM"/>
    </source>
</evidence>
<keyword evidence="3 6" id="KW-0812">Transmembrane</keyword>
<gene>
    <name evidence="9" type="ORF">DN051_43495</name>
</gene>
<dbReference type="PANTHER" id="PTHR45724:SF13">
    <property type="entry name" value="AQUAPORIN NIP1-1-RELATED"/>
    <property type="match status" value="1"/>
</dbReference>
<feature type="transmembrane region" description="Helical" evidence="8">
    <location>
        <begin position="83"/>
        <end position="104"/>
    </location>
</feature>
<organism evidence="9 10">
    <name type="scientific">Streptomyces cadmiisoli</name>
    <dbReference type="NCBI Taxonomy" id="2184053"/>
    <lineage>
        <taxon>Bacteria</taxon>
        <taxon>Bacillati</taxon>
        <taxon>Actinomycetota</taxon>
        <taxon>Actinomycetes</taxon>
        <taxon>Kitasatosporales</taxon>
        <taxon>Streptomycetaceae</taxon>
        <taxon>Streptomyces</taxon>
        <taxon>Streptomyces aurantiacus group</taxon>
    </lineage>
</organism>
<feature type="transmembrane region" description="Helical" evidence="8">
    <location>
        <begin position="116"/>
        <end position="139"/>
    </location>
</feature>
<dbReference type="PANTHER" id="PTHR45724">
    <property type="entry name" value="AQUAPORIN NIP2-1"/>
    <property type="match status" value="1"/>
</dbReference>
<dbReference type="PRINTS" id="PR00783">
    <property type="entry name" value="MINTRINSICP"/>
</dbReference>
<dbReference type="Gene3D" id="1.20.1080.10">
    <property type="entry name" value="Glycerol uptake facilitator protein"/>
    <property type="match status" value="1"/>
</dbReference>
<dbReference type="KEGG" id="scad:DN051_43495"/>
<dbReference type="GO" id="GO:0015267">
    <property type="term" value="F:channel activity"/>
    <property type="evidence" value="ECO:0007669"/>
    <property type="project" value="InterPro"/>
</dbReference>
<accession>A0A2Z4JE90</accession>
<evidence type="ECO:0000256" key="6">
    <source>
        <dbReference type="RuleBase" id="RU000477"/>
    </source>
</evidence>
<proteinExistence type="inferred from homology"/>
<evidence type="ECO:0000256" key="3">
    <source>
        <dbReference type="ARBA" id="ARBA00022692"/>
    </source>
</evidence>
<keyword evidence="9" id="KW-0614">Plasmid</keyword>
<feature type="transmembrane region" description="Helical" evidence="8">
    <location>
        <begin position="243"/>
        <end position="261"/>
    </location>
</feature>
<evidence type="ECO:0000256" key="1">
    <source>
        <dbReference type="ARBA" id="ARBA00004141"/>
    </source>
</evidence>
<dbReference type="SUPFAM" id="SSF81338">
    <property type="entry name" value="Aquaporin-like"/>
    <property type="match status" value="1"/>
</dbReference>
<feature type="region of interest" description="Disordered" evidence="7">
    <location>
        <begin position="1"/>
        <end position="41"/>
    </location>
</feature>
<dbReference type="InterPro" id="IPR023271">
    <property type="entry name" value="Aquaporin-like"/>
</dbReference>
<feature type="transmembrane region" description="Helical" evidence="8">
    <location>
        <begin position="208"/>
        <end position="231"/>
    </location>
</feature>
<comment type="similarity">
    <text evidence="6">Belongs to the MIP/aquaporin (TC 1.A.8) family.</text>
</comment>
<dbReference type="Pfam" id="PF00230">
    <property type="entry name" value="MIP"/>
    <property type="match status" value="1"/>
</dbReference>
<feature type="transmembrane region" description="Helical" evidence="8">
    <location>
        <begin position="160"/>
        <end position="188"/>
    </location>
</feature>
<keyword evidence="2 6" id="KW-0813">Transport</keyword>
<geneLocation type="plasmid" evidence="9 10">
    <name>unnamed1</name>
</geneLocation>
<keyword evidence="5 8" id="KW-0472">Membrane</keyword>
<dbReference type="EMBL" id="CP030074">
    <property type="protein sequence ID" value="AWW43425.1"/>
    <property type="molecule type" value="Genomic_DNA"/>
</dbReference>
<keyword evidence="10" id="KW-1185">Reference proteome</keyword>
<dbReference type="InterPro" id="IPR034294">
    <property type="entry name" value="Aquaporin_transptr"/>
</dbReference>
<reference evidence="10" key="1">
    <citation type="submission" date="2018-06" db="EMBL/GenBank/DDBJ databases">
        <authorList>
            <person name="Li K."/>
        </authorList>
    </citation>
    <scope>NUCLEOTIDE SEQUENCE [LARGE SCALE GENOMIC DNA]</scope>
    <source>
        <strain evidence="10">ZFG47</strain>
        <plasmid evidence="10">unnamed1</plasmid>
    </source>
</reference>
<sequence>MRQLGPLHRGPRRSCPGLHVRRHRGPAPAELSSRPEQLGRVQRGCGPTVISGRAENPPSGGLVPVPVRGNLLSTSPAVLRHSAVELVLTFLLLLSVTTVVRWVIGSPAVSSAIPEVRLQLLAVGAIVGILITGLVLSPLGRQSGAHMNPAISFAMWRLGLLPGAAVVPYTVAQLSGSLLGVFAARGIWGRSTSAPPVTYAALQPGPGWSAAELFAAETLSTGVIVLLVAVFTSVRRLTRHTPYMVGTVVCLTITLLGNSTGGSTNPARQFGPALASGQYSFLWVYLLAPVPGAALGVLARNLLLKRTARTPAAGVPT</sequence>
<evidence type="ECO:0000256" key="8">
    <source>
        <dbReference type="SAM" id="Phobius"/>
    </source>
</evidence>
<comment type="subcellular location">
    <subcellularLocation>
        <location evidence="1">Membrane</location>
        <topology evidence="1">Multi-pass membrane protein</topology>
    </subcellularLocation>
</comment>
<protein>
    <recommendedName>
        <fullName evidence="11">Aquaporin family protein</fullName>
    </recommendedName>
</protein>
<evidence type="ECO:0000256" key="5">
    <source>
        <dbReference type="ARBA" id="ARBA00023136"/>
    </source>
</evidence>
<feature type="transmembrane region" description="Helical" evidence="8">
    <location>
        <begin position="281"/>
        <end position="299"/>
    </location>
</feature>
<dbReference type="PROSITE" id="PS00221">
    <property type="entry name" value="MIP"/>
    <property type="match status" value="1"/>
</dbReference>
<dbReference type="GO" id="GO:0016020">
    <property type="term" value="C:membrane"/>
    <property type="evidence" value="ECO:0007669"/>
    <property type="project" value="UniProtKB-SubCell"/>
</dbReference>